<gene>
    <name evidence="2" type="ORF">PFISCL1PPCAC_2021</name>
</gene>
<protein>
    <submittedName>
        <fullName evidence="2">Uncharacterized protein</fullName>
    </submittedName>
</protein>
<feature type="region of interest" description="Disordered" evidence="1">
    <location>
        <begin position="168"/>
        <end position="191"/>
    </location>
</feature>
<evidence type="ECO:0000313" key="3">
    <source>
        <dbReference type="Proteomes" id="UP001432322"/>
    </source>
</evidence>
<name>A0AAV5UWK5_9BILA</name>
<feature type="compositionally biased region" description="Basic and acidic residues" evidence="1">
    <location>
        <begin position="73"/>
        <end position="84"/>
    </location>
</feature>
<feature type="non-terminal residue" evidence="2">
    <location>
        <position position="1"/>
    </location>
</feature>
<dbReference type="EMBL" id="BTSY01000001">
    <property type="protein sequence ID" value="GMT10724.1"/>
    <property type="molecule type" value="Genomic_DNA"/>
</dbReference>
<evidence type="ECO:0000256" key="1">
    <source>
        <dbReference type="SAM" id="MobiDB-lite"/>
    </source>
</evidence>
<reference evidence="2" key="1">
    <citation type="submission" date="2023-10" db="EMBL/GenBank/DDBJ databases">
        <title>Genome assembly of Pristionchus species.</title>
        <authorList>
            <person name="Yoshida K."/>
            <person name="Sommer R.J."/>
        </authorList>
    </citation>
    <scope>NUCLEOTIDE SEQUENCE</scope>
    <source>
        <strain evidence="2">RS5133</strain>
    </source>
</reference>
<evidence type="ECO:0000313" key="2">
    <source>
        <dbReference type="EMBL" id="GMT10724.1"/>
    </source>
</evidence>
<proteinExistence type="predicted"/>
<feature type="region of interest" description="Disordered" evidence="1">
    <location>
        <begin position="62"/>
        <end position="84"/>
    </location>
</feature>
<organism evidence="2 3">
    <name type="scientific">Pristionchus fissidentatus</name>
    <dbReference type="NCBI Taxonomy" id="1538716"/>
    <lineage>
        <taxon>Eukaryota</taxon>
        <taxon>Metazoa</taxon>
        <taxon>Ecdysozoa</taxon>
        <taxon>Nematoda</taxon>
        <taxon>Chromadorea</taxon>
        <taxon>Rhabditida</taxon>
        <taxon>Rhabditina</taxon>
        <taxon>Diplogasteromorpha</taxon>
        <taxon>Diplogasteroidea</taxon>
        <taxon>Neodiplogasteridae</taxon>
        <taxon>Pristionchus</taxon>
    </lineage>
</organism>
<dbReference type="Proteomes" id="UP001432322">
    <property type="component" value="Unassembled WGS sequence"/>
</dbReference>
<comment type="caution">
    <text evidence="2">The sequence shown here is derived from an EMBL/GenBank/DDBJ whole genome shotgun (WGS) entry which is preliminary data.</text>
</comment>
<dbReference type="AlphaFoldDB" id="A0AAV5UWK5"/>
<keyword evidence="3" id="KW-1185">Reference proteome</keyword>
<accession>A0AAV5UWK5</accession>
<sequence length="191" mass="21576">QSVEWAYQKGILERGSLRDLVVCPSTAEIDPDLHWHSIPDDADGPRLYLPYYQVVSDLLTPPKESMNLPSTSKETKEKREGREGGRLVDEMIIKNGLPHLMTDEEFQKVSSRLREEVEMDDERLNLKSLPRLYHRRAALHLICSRVIRQLDLIEDAVIVFLRGSAPLIPPSDSSSEEGPPPDLLPSSSPSL</sequence>